<dbReference type="Pfam" id="PF07508">
    <property type="entry name" value="Recombinase"/>
    <property type="match status" value="1"/>
</dbReference>
<dbReference type="InterPro" id="IPR038109">
    <property type="entry name" value="DNA_bind_recomb_sf"/>
</dbReference>
<dbReference type="PROSITE" id="PS51737">
    <property type="entry name" value="RECOMBINASE_DNA_BIND"/>
    <property type="match status" value="1"/>
</dbReference>
<dbReference type="PANTHER" id="PTHR30461">
    <property type="entry name" value="DNA-INVERTASE FROM LAMBDOID PROPHAGE"/>
    <property type="match status" value="1"/>
</dbReference>
<protein>
    <recommendedName>
        <fullName evidence="1">Recombinase domain-containing protein</fullName>
    </recommendedName>
</protein>
<feature type="domain" description="Recombinase" evidence="1">
    <location>
        <begin position="42"/>
        <end position="147"/>
    </location>
</feature>
<gene>
    <name evidence="2" type="ORF">CG716_11080</name>
</gene>
<keyword evidence="3" id="KW-1185">Reference proteome</keyword>
<dbReference type="InterPro" id="IPR011109">
    <property type="entry name" value="DNA_bind_recombinase_dom"/>
</dbReference>
<reference evidence="2 3" key="1">
    <citation type="submission" date="2017-07" db="EMBL/GenBank/DDBJ databases">
        <title>The new phylogeny of genus Mycobacterium.</title>
        <authorList>
            <person name="Tortoli E."/>
            <person name="Trovato A."/>
            <person name="Cirillo D.M."/>
        </authorList>
    </citation>
    <scope>NUCLEOTIDE SEQUENCE [LARGE SCALE GENOMIC DNA]</scope>
    <source>
        <strain evidence="2 3">ATCC 33027</strain>
    </source>
</reference>
<organism evidence="2 3">
    <name type="scientific">Mycolicibacterium sphagni</name>
    <dbReference type="NCBI Taxonomy" id="1786"/>
    <lineage>
        <taxon>Bacteria</taxon>
        <taxon>Bacillati</taxon>
        <taxon>Actinomycetota</taxon>
        <taxon>Actinomycetes</taxon>
        <taxon>Mycobacteriales</taxon>
        <taxon>Mycobacteriaceae</taxon>
        <taxon>Mycolicibacterium</taxon>
    </lineage>
</organism>
<evidence type="ECO:0000259" key="1">
    <source>
        <dbReference type="PROSITE" id="PS51737"/>
    </source>
</evidence>
<dbReference type="EMBL" id="NOZR01000007">
    <property type="protein sequence ID" value="OYN80034.1"/>
    <property type="molecule type" value="Genomic_DNA"/>
</dbReference>
<dbReference type="Gene3D" id="3.90.1750.20">
    <property type="entry name" value="Putative Large Serine Recombinase, Chain B, Domain 2"/>
    <property type="match status" value="1"/>
</dbReference>
<sequence length="355" mass="39739">MGRTVARILGSVNRGEVERKSARQIAAFQQMAEMGKGWGPRQFGYDGNHDHPALIPREADALRQAYLDVMRGDSLLSICKRWDKAGLPTTLGKPWNSVTLKRLLLNPRNIGKRAYRGEIVGDGDWPAIIDVDTWKAVKLHLTAPGRHRGQSTVRIRLLGSLMRCGSCGQKLISGMNNKRPVYKCKNPLCYKVSRRIDEIDEYVVTLILAHLANVGNWVAENEADREEAKQLHGEAAVIRARIDALGIDYAEGNLTGPQMRVASERLEAKLNDVEDRMQRIARSHLFEGLAGVTDLKKVWDGLSLSRRRNIIHALCRNITIESVGKGGMQGRDEGFGVRINWREADQIPDVPQLSR</sequence>
<dbReference type="InterPro" id="IPR050639">
    <property type="entry name" value="SSR_resolvase"/>
</dbReference>
<evidence type="ECO:0000313" key="3">
    <source>
        <dbReference type="Proteomes" id="UP000216063"/>
    </source>
</evidence>
<dbReference type="GO" id="GO:0003677">
    <property type="term" value="F:DNA binding"/>
    <property type="evidence" value="ECO:0007669"/>
    <property type="project" value="InterPro"/>
</dbReference>
<evidence type="ECO:0000313" key="2">
    <source>
        <dbReference type="EMBL" id="OYN80034.1"/>
    </source>
</evidence>
<comment type="caution">
    <text evidence="2">The sequence shown here is derived from an EMBL/GenBank/DDBJ whole genome shotgun (WGS) entry which is preliminary data.</text>
</comment>
<dbReference type="PANTHER" id="PTHR30461:SF23">
    <property type="entry name" value="DNA RECOMBINASE-RELATED"/>
    <property type="match status" value="1"/>
</dbReference>
<accession>A0A255DL93</accession>
<name>A0A255DL93_9MYCO</name>
<proteinExistence type="predicted"/>
<dbReference type="GO" id="GO:0000150">
    <property type="term" value="F:DNA strand exchange activity"/>
    <property type="evidence" value="ECO:0007669"/>
    <property type="project" value="InterPro"/>
</dbReference>
<dbReference type="Proteomes" id="UP000216063">
    <property type="component" value="Unassembled WGS sequence"/>
</dbReference>
<dbReference type="AlphaFoldDB" id="A0A255DL93"/>